<organism evidence="6">
    <name type="scientific">Geobacter sp. (strain M21)</name>
    <dbReference type="NCBI Taxonomy" id="443144"/>
    <lineage>
        <taxon>Bacteria</taxon>
        <taxon>Pseudomonadati</taxon>
        <taxon>Thermodesulfobacteriota</taxon>
        <taxon>Desulfuromonadia</taxon>
        <taxon>Geobacterales</taxon>
        <taxon>Geobacteraceae</taxon>
        <taxon>Geobacter</taxon>
    </lineage>
</organism>
<evidence type="ECO:0000256" key="4">
    <source>
        <dbReference type="ARBA" id="ARBA00023004"/>
    </source>
</evidence>
<dbReference type="InterPro" id="IPR007197">
    <property type="entry name" value="rSAM"/>
</dbReference>
<dbReference type="STRING" id="443144.GM21_0301"/>
<dbReference type="InterPro" id="IPR051198">
    <property type="entry name" value="BchE-like"/>
</dbReference>
<evidence type="ECO:0000256" key="2">
    <source>
        <dbReference type="ARBA" id="ARBA00022691"/>
    </source>
</evidence>
<dbReference type="eggNOG" id="COG1032">
    <property type="taxonomic scope" value="Bacteria"/>
</dbReference>
<dbReference type="SUPFAM" id="SSF102114">
    <property type="entry name" value="Radical SAM enzymes"/>
    <property type="match status" value="1"/>
</dbReference>
<evidence type="ECO:0000256" key="3">
    <source>
        <dbReference type="ARBA" id="ARBA00022723"/>
    </source>
</evidence>
<proteinExistence type="predicted"/>
<dbReference type="InterPro" id="IPR023404">
    <property type="entry name" value="rSAM_horseshoe"/>
</dbReference>
<sequence>MERILLVEPDYSNKYPPLGLMKLATYHKNRKDRVEFYKGKAPYTILNKIDRVYITTLFTFYYDITIETVKYYQDYIDNNNIFVGGIASTLLYDDFKNDTNLENIITGQLTCSSRIGYSDNINIDSLPLDYDILDDISYEYPSGDNFFIYTTRGCPRRCEFCAVSTLEPKFKETNHIISQITEIRDKFGDKRNVLIMDNNILFSSKLHETIDDLNAMGFQKNTPNYIYPNPIDILLKKIIRRKNNGNVTIKLEHVLYEFICNFKSKIKNFDTLSEYENIIKDMNISNVVDTVLKYRDNLFTIVEKYRYKKSLQRYVDFNQGADARLLTTAKMNILKNIPIKPFRLAYDNIEETESYFAAFEIAYDGGVRHFSNYILYNYDDKPEDLWTRLHNSIIMFEVKSDIQAFSFPMKYAPLKKSREYVGDYWNKKFLSAINVVINVTNGSVAKEKDFFYKAFGSNIAEYRKILTMPNEFIKHRFLFEENGLINQWETAYLSLTQEEKVILIEILSGERLAQDACHAVADILKYYRITKHMVLSQ</sequence>
<evidence type="ECO:0000313" key="6">
    <source>
        <dbReference type="EMBL" id="ACT16384.1"/>
    </source>
</evidence>
<reference evidence="6" key="1">
    <citation type="submission" date="2009-07" db="EMBL/GenBank/DDBJ databases">
        <title>Complete sequence of Geobacter sp. M21.</title>
        <authorList>
            <consortium name="US DOE Joint Genome Institute"/>
            <person name="Lucas S."/>
            <person name="Copeland A."/>
            <person name="Lapidus A."/>
            <person name="Glavina del Rio T."/>
            <person name="Dalin E."/>
            <person name="Tice H."/>
            <person name="Bruce D."/>
            <person name="Goodwin L."/>
            <person name="Pitluck S."/>
            <person name="Saunders E."/>
            <person name="Brettin T."/>
            <person name="Detter J.C."/>
            <person name="Han C."/>
            <person name="Larimer F."/>
            <person name="Land M."/>
            <person name="Hauser L."/>
            <person name="Kyrpides N."/>
            <person name="Ovchinnikova G."/>
            <person name="Lovley D."/>
        </authorList>
    </citation>
    <scope>NUCLEOTIDE SEQUENCE [LARGE SCALE GENOMIC DNA]</scope>
    <source>
        <strain evidence="6">M21</strain>
    </source>
</reference>
<protein>
    <submittedName>
        <fullName evidence="6">Radical SAM domain protein</fullName>
    </submittedName>
</protein>
<dbReference type="GO" id="GO:0003824">
    <property type="term" value="F:catalytic activity"/>
    <property type="evidence" value="ECO:0007669"/>
    <property type="project" value="InterPro"/>
</dbReference>
<dbReference type="KEGG" id="gem:GM21_0301"/>
<dbReference type="GO" id="GO:0051536">
    <property type="term" value="F:iron-sulfur cluster binding"/>
    <property type="evidence" value="ECO:0007669"/>
    <property type="project" value="UniProtKB-KW"/>
</dbReference>
<evidence type="ECO:0000256" key="5">
    <source>
        <dbReference type="ARBA" id="ARBA00023014"/>
    </source>
</evidence>
<keyword evidence="4" id="KW-0408">Iron</keyword>
<dbReference type="AlphaFoldDB" id="C6DYA9"/>
<dbReference type="HOGENOM" id="CLU_024733_0_0_7"/>
<gene>
    <name evidence="6" type="ordered locus">GM21_0301</name>
</gene>
<keyword evidence="3" id="KW-0479">Metal-binding</keyword>
<dbReference type="Gene3D" id="3.80.30.20">
    <property type="entry name" value="tm_1862 like domain"/>
    <property type="match status" value="1"/>
</dbReference>
<dbReference type="OrthoDB" id="9804952at2"/>
<dbReference type="SFLD" id="SFLDS00029">
    <property type="entry name" value="Radical_SAM"/>
    <property type="match status" value="1"/>
</dbReference>
<dbReference type="GO" id="GO:0046872">
    <property type="term" value="F:metal ion binding"/>
    <property type="evidence" value="ECO:0007669"/>
    <property type="project" value="UniProtKB-KW"/>
</dbReference>
<dbReference type="PANTHER" id="PTHR43409">
    <property type="entry name" value="ANAEROBIC MAGNESIUM-PROTOPORPHYRIN IX MONOMETHYL ESTER CYCLASE-RELATED"/>
    <property type="match status" value="1"/>
</dbReference>
<keyword evidence="5" id="KW-0411">Iron-sulfur</keyword>
<evidence type="ECO:0000256" key="1">
    <source>
        <dbReference type="ARBA" id="ARBA00001966"/>
    </source>
</evidence>
<dbReference type="InterPro" id="IPR058240">
    <property type="entry name" value="rSAM_sf"/>
</dbReference>
<name>C6DYA9_GEOSM</name>
<dbReference type="EMBL" id="CP001661">
    <property type="protein sequence ID" value="ACT16384.1"/>
    <property type="molecule type" value="Genomic_DNA"/>
</dbReference>
<comment type="cofactor">
    <cofactor evidence="1">
        <name>[4Fe-4S] cluster</name>
        <dbReference type="ChEBI" id="CHEBI:49883"/>
    </cofactor>
</comment>
<accession>C6DYA9</accession>
<keyword evidence="2" id="KW-0949">S-adenosyl-L-methionine</keyword>